<dbReference type="AlphaFoldDB" id="A0A409X704"/>
<organism evidence="10 11">
    <name type="scientific">Psilocybe cyanescens</name>
    <dbReference type="NCBI Taxonomy" id="93625"/>
    <lineage>
        <taxon>Eukaryota</taxon>
        <taxon>Fungi</taxon>
        <taxon>Dikarya</taxon>
        <taxon>Basidiomycota</taxon>
        <taxon>Agaricomycotina</taxon>
        <taxon>Agaricomycetes</taxon>
        <taxon>Agaricomycetidae</taxon>
        <taxon>Agaricales</taxon>
        <taxon>Agaricineae</taxon>
        <taxon>Strophariaceae</taxon>
        <taxon>Psilocybe</taxon>
    </lineage>
</organism>
<evidence type="ECO:0000256" key="6">
    <source>
        <dbReference type="ARBA" id="ARBA00023002"/>
    </source>
</evidence>
<evidence type="ECO:0000256" key="8">
    <source>
        <dbReference type="ARBA" id="ARBA00023033"/>
    </source>
</evidence>
<keyword evidence="4 9" id="KW-0349">Heme</keyword>
<dbReference type="InterPro" id="IPR050364">
    <property type="entry name" value="Cytochrome_P450_fung"/>
</dbReference>
<keyword evidence="7 9" id="KW-0408">Iron</keyword>
<protein>
    <recommendedName>
        <fullName evidence="12">Cytochrome P450</fullName>
    </recommendedName>
</protein>
<dbReference type="PROSITE" id="PS00086">
    <property type="entry name" value="CYTOCHROME_P450"/>
    <property type="match status" value="1"/>
</dbReference>
<gene>
    <name evidence="10" type="ORF">CVT25_008245</name>
</gene>
<comment type="cofactor">
    <cofactor evidence="1 9">
        <name>heme</name>
        <dbReference type="ChEBI" id="CHEBI:30413"/>
    </cofactor>
</comment>
<keyword evidence="5 9" id="KW-0479">Metal-binding</keyword>
<dbReference type="EMBL" id="NHYD01002474">
    <property type="protein sequence ID" value="PPQ86501.1"/>
    <property type="molecule type" value="Genomic_DNA"/>
</dbReference>
<dbReference type="OrthoDB" id="2789670at2759"/>
<dbReference type="STRING" id="93625.A0A409X704"/>
<sequence>MAPGGGLINIFPLLRHIPIWFPGATSRKEAEEVRRLTEEVVRIPTENSYRLRKEELDGTAVSSLVTDFYEKKYAGGASETEEFMIKGVAYTTISASRTFFHQMVLNPDIQRKAQAELDRVVGSKRLPTLADRKSLPYVEAIYREVLRFKPPIPIGVPHSLITDDHYKGYYIPQGTIVFTNIWAMTYNEGVYPELFTFKPERFFDADGKLNNDDRVLAYGFGRSSLLWLQIASVLACFTIDKVKDKDGNNIEIDNNYEESSLLQNLPYPPGPPSRSLLFGNVADIPKTKQWIGFTQWREQYGDIIHFRVLREHMIILNSLEVAKDLLEKRSNIYSDRPGLTMIDIMDWEFNTGLKHYGAQWRTDRRVFHDLFNPSALLSYRPVQTEKIRDMLHRLLKNPEDFVNHYKTVNAAIIMRLVYGYDISPNDDYFVRLAESAIQKLAGSVFLGAATVNAFPFLRHLPSWFPGAGFKRYANESKDLTTAMREVPFAFTEQSVASGTALPSIVSQLLSTGEDHSFIKNIAATIYSGLSIYTTSSAMGTFFYAMVMHPEVQRKAQEEIDNVVGIDRLPTLDDRDSLLYVEALYREITRWRPTLPLGVVHSTTEDDTYRGYFIPKVWYYQTSGATNNELAMAHDPEQYKDPELFNPERHFNEDGKLTEEVNTFFGFGRRICPGRHMGSATAWLAMASCSIVPRSEESIRLIIDGTGH</sequence>
<dbReference type="GO" id="GO:0020037">
    <property type="term" value="F:heme binding"/>
    <property type="evidence" value="ECO:0007669"/>
    <property type="project" value="InterPro"/>
</dbReference>
<dbReference type="Proteomes" id="UP000283269">
    <property type="component" value="Unassembled WGS sequence"/>
</dbReference>
<dbReference type="InterPro" id="IPR036396">
    <property type="entry name" value="Cyt_P450_sf"/>
</dbReference>
<dbReference type="SUPFAM" id="SSF48264">
    <property type="entry name" value="Cytochrome P450"/>
    <property type="match status" value="2"/>
</dbReference>
<evidence type="ECO:0000256" key="9">
    <source>
        <dbReference type="PIRSR" id="PIRSR602401-1"/>
    </source>
</evidence>
<evidence type="ECO:0000256" key="4">
    <source>
        <dbReference type="ARBA" id="ARBA00022617"/>
    </source>
</evidence>
<name>A0A409X704_PSICY</name>
<accession>A0A409X704</accession>
<evidence type="ECO:0000256" key="7">
    <source>
        <dbReference type="ARBA" id="ARBA00023004"/>
    </source>
</evidence>
<comment type="pathway">
    <text evidence="2">Secondary metabolite biosynthesis.</text>
</comment>
<reference evidence="10 11" key="1">
    <citation type="journal article" date="2018" name="Evol. Lett.">
        <title>Horizontal gene cluster transfer increased hallucinogenic mushroom diversity.</title>
        <authorList>
            <person name="Reynolds H.T."/>
            <person name="Vijayakumar V."/>
            <person name="Gluck-Thaler E."/>
            <person name="Korotkin H.B."/>
            <person name="Matheny P.B."/>
            <person name="Slot J.C."/>
        </authorList>
    </citation>
    <scope>NUCLEOTIDE SEQUENCE [LARGE SCALE GENOMIC DNA]</scope>
    <source>
        <strain evidence="10 11">2631</strain>
    </source>
</reference>
<evidence type="ECO:0000256" key="5">
    <source>
        <dbReference type="ARBA" id="ARBA00022723"/>
    </source>
</evidence>
<dbReference type="InterPro" id="IPR017972">
    <property type="entry name" value="Cyt_P450_CS"/>
</dbReference>
<comment type="similarity">
    <text evidence="3">Belongs to the cytochrome P450 family.</text>
</comment>
<keyword evidence="8" id="KW-0503">Monooxygenase</keyword>
<evidence type="ECO:0000256" key="3">
    <source>
        <dbReference type="ARBA" id="ARBA00010617"/>
    </source>
</evidence>
<proteinExistence type="inferred from homology"/>
<dbReference type="Gene3D" id="1.10.630.10">
    <property type="entry name" value="Cytochrome P450"/>
    <property type="match status" value="2"/>
</dbReference>
<keyword evidence="6" id="KW-0560">Oxidoreductase</keyword>
<dbReference type="GO" id="GO:0004497">
    <property type="term" value="F:monooxygenase activity"/>
    <property type="evidence" value="ECO:0007669"/>
    <property type="project" value="UniProtKB-KW"/>
</dbReference>
<keyword evidence="11" id="KW-1185">Reference proteome</keyword>
<evidence type="ECO:0000256" key="2">
    <source>
        <dbReference type="ARBA" id="ARBA00005179"/>
    </source>
</evidence>
<dbReference type="Pfam" id="PF00067">
    <property type="entry name" value="p450"/>
    <property type="match status" value="2"/>
</dbReference>
<comment type="caution">
    <text evidence="10">The sequence shown here is derived from an EMBL/GenBank/DDBJ whole genome shotgun (WGS) entry which is preliminary data.</text>
</comment>
<feature type="binding site" description="axial binding residue" evidence="9">
    <location>
        <position position="671"/>
    </location>
    <ligand>
        <name>heme</name>
        <dbReference type="ChEBI" id="CHEBI:30413"/>
    </ligand>
    <ligandPart>
        <name>Fe</name>
        <dbReference type="ChEBI" id="CHEBI:18248"/>
    </ligandPart>
</feature>
<dbReference type="InParanoid" id="A0A409X704"/>
<evidence type="ECO:0000313" key="11">
    <source>
        <dbReference type="Proteomes" id="UP000283269"/>
    </source>
</evidence>
<evidence type="ECO:0008006" key="12">
    <source>
        <dbReference type="Google" id="ProtNLM"/>
    </source>
</evidence>
<evidence type="ECO:0000256" key="1">
    <source>
        <dbReference type="ARBA" id="ARBA00001971"/>
    </source>
</evidence>
<dbReference type="GO" id="GO:0005506">
    <property type="term" value="F:iron ion binding"/>
    <property type="evidence" value="ECO:0007669"/>
    <property type="project" value="InterPro"/>
</dbReference>
<dbReference type="GO" id="GO:0016705">
    <property type="term" value="F:oxidoreductase activity, acting on paired donors, with incorporation or reduction of molecular oxygen"/>
    <property type="evidence" value="ECO:0007669"/>
    <property type="project" value="InterPro"/>
</dbReference>
<dbReference type="PANTHER" id="PTHR46300:SF5">
    <property type="entry name" value="CYTOCHROME P450"/>
    <property type="match status" value="1"/>
</dbReference>
<evidence type="ECO:0000313" key="10">
    <source>
        <dbReference type="EMBL" id="PPQ86501.1"/>
    </source>
</evidence>
<dbReference type="PRINTS" id="PR00463">
    <property type="entry name" value="EP450I"/>
</dbReference>
<dbReference type="InterPro" id="IPR001128">
    <property type="entry name" value="Cyt_P450"/>
</dbReference>
<dbReference type="CDD" id="cd11065">
    <property type="entry name" value="CYP64-like"/>
    <property type="match status" value="1"/>
</dbReference>
<dbReference type="PANTHER" id="PTHR46300">
    <property type="entry name" value="P450, PUTATIVE (EUROFUNG)-RELATED-RELATED"/>
    <property type="match status" value="1"/>
</dbReference>
<dbReference type="InterPro" id="IPR002401">
    <property type="entry name" value="Cyt_P450_E_grp-I"/>
</dbReference>